<feature type="signal peptide" evidence="1">
    <location>
        <begin position="1"/>
        <end position="23"/>
    </location>
</feature>
<feature type="chain" id="PRO_5045364544" description="Quercetin dioxygenase-like cupin family protein" evidence="1">
    <location>
        <begin position="24"/>
        <end position="291"/>
    </location>
</feature>
<gene>
    <name evidence="2" type="ORF">J1784_01330</name>
</gene>
<name>A0ABS6LAX6_9GAMM</name>
<reference evidence="2 3" key="1">
    <citation type="submission" date="2021-03" db="EMBL/GenBank/DDBJ databases">
        <title>Five novel Rahnella species.</title>
        <authorList>
            <person name="Brady C."/>
            <person name="Asselin J."/>
            <person name="Beer S."/>
            <person name="Bruberg M.B."/>
            <person name="Crampton B."/>
            <person name="Venter S."/>
            <person name="Arnold D."/>
            <person name="Denman S."/>
        </authorList>
    </citation>
    <scope>NUCLEOTIDE SEQUENCE [LARGE SCALE GENOMIC DNA]</scope>
    <source>
        <strain evidence="2 3">FRB 231</strain>
    </source>
</reference>
<protein>
    <recommendedName>
        <fullName evidence="4">Quercetin dioxygenase-like cupin family protein</fullName>
    </recommendedName>
</protein>
<evidence type="ECO:0000256" key="1">
    <source>
        <dbReference type="SAM" id="SignalP"/>
    </source>
</evidence>
<dbReference type="RefSeq" id="WP_217147728.1">
    <property type="nucleotide sequence ID" value="NZ_JAFMOY010000095.1"/>
</dbReference>
<accession>A0ABS6LAX6</accession>
<organism evidence="2 3">
    <name type="scientific">Rahnella ecdela</name>
    <dbReference type="NCBI Taxonomy" id="2816250"/>
    <lineage>
        <taxon>Bacteria</taxon>
        <taxon>Pseudomonadati</taxon>
        <taxon>Pseudomonadota</taxon>
        <taxon>Gammaproteobacteria</taxon>
        <taxon>Enterobacterales</taxon>
        <taxon>Yersiniaceae</taxon>
        <taxon>Rahnella</taxon>
    </lineage>
</organism>
<sequence length="291" mass="31888">MRTKIAALAFIITSSLAVNICQAETMTALVKLPYGVKSKVLNSLKISDIHLPEGNKPLTCRVLRFRTVDVQPGSHIDLHSHENRPAMLGVTRGTSIVHPYQHQPVTLHVGDSYKEYANVHYARNGSKTGMLTMTTFDLLDDGSPCNDVTYPQNTPLLNKLKAEHDKFYVDAPKKGGLEKSNPVYSHNINDIQFSDKSDKLTDRVMRVRKVILSAGTALPEQDFSNRPTYLLVLDGALDVEQSGNKDASPVGKLGTADLVNAGNVSIKNNSATAAASYLVFEIWDPKDTDAI</sequence>
<dbReference type="EMBL" id="JAFMOY010000095">
    <property type="protein sequence ID" value="MBU9843679.1"/>
    <property type="molecule type" value="Genomic_DNA"/>
</dbReference>
<keyword evidence="1" id="KW-0732">Signal</keyword>
<proteinExistence type="predicted"/>
<comment type="caution">
    <text evidence="2">The sequence shown here is derived from an EMBL/GenBank/DDBJ whole genome shotgun (WGS) entry which is preliminary data.</text>
</comment>
<evidence type="ECO:0008006" key="4">
    <source>
        <dbReference type="Google" id="ProtNLM"/>
    </source>
</evidence>
<dbReference type="Proteomes" id="UP000739284">
    <property type="component" value="Unassembled WGS sequence"/>
</dbReference>
<evidence type="ECO:0000313" key="2">
    <source>
        <dbReference type="EMBL" id="MBU9843679.1"/>
    </source>
</evidence>
<evidence type="ECO:0000313" key="3">
    <source>
        <dbReference type="Proteomes" id="UP000739284"/>
    </source>
</evidence>
<keyword evidence="3" id="KW-1185">Reference proteome</keyword>